<dbReference type="PANTHER" id="PTHR30353:SF0">
    <property type="entry name" value="TRANSMEMBRANE PROTEIN"/>
    <property type="match status" value="1"/>
</dbReference>
<comment type="subcellular location">
    <subcellularLocation>
        <location evidence="1 7">Cell membrane</location>
        <topology evidence="1 7">Multi-pass membrane protein</topology>
    </subcellularLocation>
</comment>
<keyword evidence="4 7" id="KW-0812">Transmembrane</keyword>
<reference evidence="9" key="1">
    <citation type="submission" date="2023-09" db="EMBL/GenBank/DDBJ databases">
        <title>Demequina sp. a novel bacteria isolated from Capsicum annuum.</title>
        <authorList>
            <person name="Humaira Z."/>
            <person name="Lee J."/>
            <person name="Cho D."/>
        </authorList>
    </citation>
    <scope>NUCLEOTIDE SEQUENCE</scope>
    <source>
        <strain evidence="9">PMTSA13</strain>
    </source>
</reference>
<feature type="domain" description="VTT" evidence="8">
    <location>
        <begin position="43"/>
        <end position="165"/>
    </location>
</feature>
<dbReference type="InterPro" id="IPR032818">
    <property type="entry name" value="DedA-like"/>
</dbReference>
<evidence type="ECO:0000256" key="7">
    <source>
        <dbReference type="RuleBase" id="RU367016"/>
    </source>
</evidence>
<feature type="transmembrane region" description="Helical" evidence="7">
    <location>
        <begin position="146"/>
        <end position="174"/>
    </location>
</feature>
<dbReference type="Pfam" id="PF09335">
    <property type="entry name" value="VTT_dom"/>
    <property type="match status" value="1"/>
</dbReference>
<evidence type="ECO:0000256" key="2">
    <source>
        <dbReference type="ARBA" id="ARBA00010792"/>
    </source>
</evidence>
<evidence type="ECO:0000256" key="1">
    <source>
        <dbReference type="ARBA" id="ARBA00004651"/>
    </source>
</evidence>
<keyword evidence="3 7" id="KW-1003">Cell membrane</keyword>
<organism evidence="9">
    <name type="scientific">Demequina capsici</name>
    <dbReference type="NCBI Taxonomy" id="3075620"/>
    <lineage>
        <taxon>Bacteria</taxon>
        <taxon>Bacillati</taxon>
        <taxon>Actinomycetota</taxon>
        <taxon>Actinomycetes</taxon>
        <taxon>Micrococcales</taxon>
        <taxon>Demequinaceae</taxon>
        <taxon>Demequina</taxon>
    </lineage>
</organism>
<evidence type="ECO:0000256" key="6">
    <source>
        <dbReference type="ARBA" id="ARBA00023136"/>
    </source>
</evidence>
<evidence type="ECO:0000256" key="5">
    <source>
        <dbReference type="ARBA" id="ARBA00022989"/>
    </source>
</evidence>
<dbReference type="KEGG" id="dcp:RN607_13795"/>
<dbReference type="AlphaFoldDB" id="A0AA96FBR4"/>
<name>A0AA96FBR4_9MICO</name>
<dbReference type="RefSeq" id="WP_313543205.1">
    <property type="nucleotide sequence ID" value="NZ_CP134880.1"/>
</dbReference>
<sequence>MTGLHLSLLPDTGTLLHSFGPWVLVGIAVMIFIESGVLFPFLPGDSLLVTAAILAGALGIAPWQIVLVGVPAAILGDQVGYLLGRRVGRRLFKDDARVLRTDRLEEAEQFFARYGGFSLVLGRFVPIVRTYVPLAAGTAAMRYRRFLLWNVVGATLWVVGMTTVGVLLGGIPFVANNIDVLMIVVVVVSLLPIAIGALRRMRAGKAAQAVAGADLVVPMADRAGDPTIESAAR</sequence>
<comment type="similarity">
    <text evidence="2 7">Belongs to the DedA family.</text>
</comment>
<proteinExistence type="inferred from homology"/>
<gene>
    <name evidence="9" type="ORF">RN607_13795</name>
</gene>
<feature type="transmembrane region" description="Helical" evidence="7">
    <location>
        <begin position="20"/>
        <end position="41"/>
    </location>
</feature>
<dbReference type="InterPro" id="IPR032816">
    <property type="entry name" value="VTT_dom"/>
</dbReference>
<dbReference type="EMBL" id="CP134880">
    <property type="protein sequence ID" value="WNM27258.1"/>
    <property type="molecule type" value="Genomic_DNA"/>
</dbReference>
<keyword evidence="6 7" id="KW-0472">Membrane</keyword>
<protein>
    <submittedName>
        <fullName evidence="9">VTT domain-containing protein</fullName>
    </submittedName>
</protein>
<dbReference type="PANTHER" id="PTHR30353">
    <property type="entry name" value="INNER MEMBRANE PROTEIN DEDA-RELATED"/>
    <property type="match status" value="1"/>
</dbReference>
<dbReference type="Proteomes" id="UP001303408">
    <property type="component" value="Chromosome"/>
</dbReference>
<feature type="transmembrane region" description="Helical" evidence="7">
    <location>
        <begin position="114"/>
        <end position="134"/>
    </location>
</feature>
<evidence type="ECO:0000259" key="8">
    <source>
        <dbReference type="Pfam" id="PF09335"/>
    </source>
</evidence>
<accession>A0AA96FBR4</accession>
<evidence type="ECO:0000256" key="3">
    <source>
        <dbReference type="ARBA" id="ARBA00022475"/>
    </source>
</evidence>
<evidence type="ECO:0000256" key="4">
    <source>
        <dbReference type="ARBA" id="ARBA00022692"/>
    </source>
</evidence>
<evidence type="ECO:0000313" key="9">
    <source>
        <dbReference type="EMBL" id="WNM27258.1"/>
    </source>
</evidence>
<dbReference type="GO" id="GO:0005886">
    <property type="term" value="C:plasma membrane"/>
    <property type="evidence" value="ECO:0007669"/>
    <property type="project" value="UniProtKB-SubCell"/>
</dbReference>
<feature type="transmembrane region" description="Helical" evidence="7">
    <location>
        <begin position="48"/>
        <end position="74"/>
    </location>
</feature>
<keyword evidence="5 7" id="KW-1133">Transmembrane helix</keyword>
<feature type="transmembrane region" description="Helical" evidence="7">
    <location>
        <begin position="180"/>
        <end position="198"/>
    </location>
</feature>